<protein>
    <submittedName>
        <fullName evidence="6">Nitronate monooxygenase</fullName>
    </submittedName>
</protein>
<keyword evidence="3" id="KW-0288">FMN</keyword>
<dbReference type="CDD" id="cd04730">
    <property type="entry name" value="NPD_like"/>
    <property type="match status" value="1"/>
</dbReference>
<proteinExistence type="inferred from homology"/>
<evidence type="ECO:0000256" key="2">
    <source>
        <dbReference type="ARBA" id="ARBA00022630"/>
    </source>
</evidence>
<dbReference type="PANTHER" id="PTHR42747:SF4">
    <property type="entry name" value="BLR1330 PROTEIN"/>
    <property type="match status" value="1"/>
</dbReference>
<dbReference type="GO" id="GO:0018580">
    <property type="term" value="F:nitronate monooxygenase activity"/>
    <property type="evidence" value="ECO:0007669"/>
    <property type="project" value="InterPro"/>
</dbReference>
<evidence type="ECO:0000256" key="1">
    <source>
        <dbReference type="ARBA" id="ARBA00009881"/>
    </source>
</evidence>
<keyword evidence="7" id="KW-1185">Reference proteome</keyword>
<keyword evidence="4" id="KW-0560">Oxidoreductase</keyword>
<organism evidence="6 7">
    <name type="scientific">Lutibacter maritimus</name>
    <dbReference type="NCBI Taxonomy" id="593133"/>
    <lineage>
        <taxon>Bacteria</taxon>
        <taxon>Pseudomonadati</taxon>
        <taxon>Bacteroidota</taxon>
        <taxon>Flavobacteriia</taxon>
        <taxon>Flavobacteriales</taxon>
        <taxon>Flavobacteriaceae</taxon>
        <taxon>Lutibacter</taxon>
    </lineage>
</organism>
<dbReference type="Pfam" id="PF03060">
    <property type="entry name" value="NMO"/>
    <property type="match status" value="1"/>
</dbReference>
<comment type="similarity">
    <text evidence="1">Belongs to the nitronate monooxygenase family. NMO class I subfamily.</text>
</comment>
<dbReference type="InterPro" id="IPR013785">
    <property type="entry name" value="Aldolase_TIM"/>
</dbReference>
<keyword evidence="5 6" id="KW-0503">Monooxygenase</keyword>
<evidence type="ECO:0000256" key="5">
    <source>
        <dbReference type="ARBA" id="ARBA00023033"/>
    </source>
</evidence>
<evidence type="ECO:0000256" key="3">
    <source>
        <dbReference type="ARBA" id="ARBA00022643"/>
    </source>
</evidence>
<dbReference type="OrthoDB" id="9778912at2"/>
<dbReference type="Gene3D" id="3.20.20.70">
    <property type="entry name" value="Aldolase class I"/>
    <property type="match status" value="1"/>
</dbReference>
<dbReference type="Proteomes" id="UP000199312">
    <property type="component" value="Unassembled WGS sequence"/>
</dbReference>
<name>A0A1I6SBA4_9FLAO</name>
<evidence type="ECO:0000256" key="4">
    <source>
        <dbReference type="ARBA" id="ARBA00023002"/>
    </source>
</evidence>
<accession>A0A1I6SBA4</accession>
<dbReference type="AlphaFoldDB" id="A0A1I6SBA4"/>
<dbReference type="SUPFAM" id="SSF51412">
    <property type="entry name" value="Inosine monophosphate dehydrogenase (IMPDH)"/>
    <property type="match status" value="1"/>
</dbReference>
<dbReference type="STRING" id="593133.SAMN04488006_2871"/>
<reference evidence="7" key="1">
    <citation type="submission" date="2016-10" db="EMBL/GenBank/DDBJ databases">
        <authorList>
            <person name="Varghese N."/>
            <person name="Submissions S."/>
        </authorList>
    </citation>
    <scope>NUCLEOTIDE SEQUENCE [LARGE SCALE GENOMIC DNA]</scope>
    <source>
        <strain evidence="7">DSM 24450</strain>
    </source>
</reference>
<evidence type="ECO:0000313" key="6">
    <source>
        <dbReference type="EMBL" id="SFS74028.1"/>
    </source>
</evidence>
<sequence length="316" mass="34441">MNSVKLTQLLAIKYPIIQAPMFLVSNTKMVIEAMKSGIAGCIPALNYRTHEELKAAIKELKSAKVDGGAFGFNLIVNKSNVKYKGQLQILCEEGVDFIITSLGSPEETIKQAHKHHIKVFCDVTDLKFAKKVENLGADAIIAVNNEAGGHRGNSSPKELIKELVENCEIPIISAGGVGGKEDLEKMMNFGAAGVSVGSPFIASIEANVTNEYKQACVKYGANDIVMTERISGTPCTVINTPYVQKIGTKQTWIESVLNRNKSLKKWVKMIRFSIGMKATENAATKATYKTVWVAGPSIEHTKEILPVKEIVAKFVN</sequence>
<dbReference type="PANTHER" id="PTHR42747">
    <property type="entry name" value="NITRONATE MONOOXYGENASE-RELATED"/>
    <property type="match status" value="1"/>
</dbReference>
<dbReference type="EMBL" id="FOZP01000008">
    <property type="protein sequence ID" value="SFS74028.1"/>
    <property type="molecule type" value="Genomic_DNA"/>
</dbReference>
<dbReference type="InterPro" id="IPR004136">
    <property type="entry name" value="NMO"/>
</dbReference>
<dbReference type="RefSeq" id="WP_090229413.1">
    <property type="nucleotide sequence ID" value="NZ_FOZP01000008.1"/>
</dbReference>
<evidence type="ECO:0000313" key="7">
    <source>
        <dbReference type="Proteomes" id="UP000199312"/>
    </source>
</evidence>
<gene>
    <name evidence="6" type="ORF">SAMN04488006_2871</name>
</gene>
<keyword evidence="2" id="KW-0285">Flavoprotein</keyword>